<dbReference type="EMBL" id="BDQM01000044">
    <property type="protein sequence ID" value="GAW97744.1"/>
    <property type="molecule type" value="Genomic_DNA"/>
</dbReference>
<evidence type="ECO:0000313" key="1">
    <source>
        <dbReference type="EMBL" id="GAW97744.1"/>
    </source>
</evidence>
<comment type="caution">
    <text evidence="1">The sequence shown here is derived from an EMBL/GenBank/DDBJ whole genome shotgun (WGS) entry which is preliminary data.</text>
</comment>
<gene>
    <name evidence="1" type="ORF">MTCD1_03387</name>
</gene>
<accession>A0ABQ0MZE3</accession>
<sequence length="54" mass="6411">MTQSRSQQVSLQDTRYYHLISRCVRRAYLCGVGPYSQQNYERKTAIHTLPLVFF</sequence>
<evidence type="ECO:0000313" key="2">
    <source>
        <dbReference type="Proteomes" id="UP000197068"/>
    </source>
</evidence>
<name>A0ABQ0MZE3_9GAMM</name>
<reference evidence="1 2" key="1">
    <citation type="submission" date="2017-06" db="EMBL/GenBank/DDBJ databases">
        <title>Whole Genome Sequences of Colwellia marinimaniae MTCD1.</title>
        <authorList>
            <person name="Kusumoto H."/>
            <person name="Inoue M."/>
            <person name="Tanikawa K."/>
            <person name="Maeji H."/>
            <person name="Cameron J.H."/>
            <person name="Bartlett D.H."/>
        </authorList>
    </citation>
    <scope>NUCLEOTIDE SEQUENCE [LARGE SCALE GENOMIC DNA]</scope>
    <source>
        <strain evidence="1 2">MTCD1</strain>
    </source>
</reference>
<dbReference type="Proteomes" id="UP000197068">
    <property type="component" value="Unassembled WGS sequence"/>
</dbReference>
<organism evidence="1 2">
    <name type="scientific">Colwellia marinimaniae</name>
    <dbReference type="NCBI Taxonomy" id="1513592"/>
    <lineage>
        <taxon>Bacteria</taxon>
        <taxon>Pseudomonadati</taxon>
        <taxon>Pseudomonadota</taxon>
        <taxon>Gammaproteobacteria</taxon>
        <taxon>Alteromonadales</taxon>
        <taxon>Colwelliaceae</taxon>
        <taxon>Colwellia</taxon>
    </lineage>
</organism>
<proteinExistence type="predicted"/>
<keyword evidence="2" id="KW-1185">Reference proteome</keyword>
<protein>
    <submittedName>
        <fullName evidence="1">Transposase</fullName>
    </submittedName>
</protein>